<proteinExistence type="predicted"/>
<evidence type="ECO:0000313" key="1">
    <source>
        <dbReference type="EMBL" id="PCI75081.1"/>
    </source>
</evidence>
<protein>
    <submittedName>
        <fullName evidence="1">Uncharacterized protein</fullName>
    </submittedName>
</protein>
<dbReference type="EMBL" id="NVUL01000083">
    <property type="protein sequence ID" value="PCI75081.1"/>
    <property type="molecule type" value="Genomic_DNA"/>
</dbReference>
<name>A0A2A4WYG6_9GAMM</name>
<reference evidence="2" key="1">
    <citation type="submission" date="2017-08" db="EMBL/GenBank/DDBJ databases">
        <title>A dynamic microbial community with high functional redundancy inhabits the cold, oxic subseafloor aquifer.</title>
        <authorList>
            <person name="Tully B.J."/>
            <person name="Wheat C.G."/>
            <person name="Glazer B.T."/>
            <person name="Huber J.A."/>
        </authorList>
    </citation>
    <scope>NUCLEOTIDE SEQUENCE [LARGE SCALE GENOMIC DNA]</scope>
</reference>
<dbReference type="Proteomes" id="UP000218767">
    <property type="component" value="Unassembled WGS sequence"/>
</dbReference>
<organism evidence="1 2">
    <name type="scientific">SAR86 cluster bacterium</name>
    <dbReference type="NCBI Taxonomy" id="2030880"/>
    <lineage>
        <taxon>Bacteria</taxon>
        <taxon>Pseudomonadati</taxon>
        <taxon>Pseudomonadota</taxon>
        <taxon>Gammaproteobacteria</taxon>
        <taxon>SAR86 cluster</taxon>
    </lineage>
</organism>
<evidence type="ECO:0000313" key="2">
    <source>
        <dbReference type="Proteomes" id="UP000218767"/>
    </source>
</evidence>
<sequence>MQGKDFKRRLNRSLRGPLSTMKIRSHMPFGNRSMLSTASSPKIVFIIVDSRREGTNLSEPRSFSATVKVLKYRSVKNIWT</sequence>
<gene>
    <name evidence="1" type="ORF">COB20_13645</name>
</gene>
<comment type="caution">
    <text evidence="1">The sequence shown here is derived from an EMBL/GenBank/DDBJ whole genome shotgun (WGS) entry which is preliminary data.</text>
</comment>
<dbReference type="AlphaFoldDB" id="A0A2A4WYG6"/>
<accession>A0A2A4WYG6</accession>